<dbReference type="RefSeq" id="WP_235868837.1">
    <property type="nucleotide sequence ID" value="NZ_BJXK01000014.1"/>
</dbReference>
<name>A0A511QV29_9VIBR</name>
<proteinExistence type="predicted"/>
<dbReference type="Proteomes" id="UP000321113">
    <property type="component" value="Unassembled WGS sequence"/>
</dbReference>
<comment type="caution">
    <text evidence="1">The sequence shown here is derived from an EMBL/GenBank/DDBJ whole genome shotgun (WGS) entry which is preliminary data.</text>
</comment>
<keyword evidence="2" id="KW-1185">Reference proteome</keyword>
<gene>
    <name evidence="1" type="ORF">VSU01S_30920</name>
</gene>
<dbReference type="AlphaFoldDB" id="A0A511QV29"/>
<protein>
    <submittedName>
        <fullName evidence="1">Uncharacterized protein</fullName>
    </submittedName>
</protein>
<dbReference type="EMBL" id="BJXK01000014">
    <property type="protein sequence ID" value="GEM80847.1"/>
    <property type="molecule type" value="Genomic_DNA"/>
</dbReference>
<reference evidence="1 2" key="1">
    <citation type="submission" date="2019-07" db="EMBL/GenBank/DDBJ databases">
        <title>Whole genome shotgun sequence of Vibrio superstes NBRC 103154.</title>
        <authorList>
            <person name="Hosoyama A."/>
            <person name="Uohara A."/>
            <person name="Ohji S."/>
            <person name="Ichikawa N."/>
        </authorList>
    </citation>
    <scope>NUCLEOTIDE SEQUENCE [LARGE SCALE GENOMIC DNA]</scope>
    <source>
        <strain evidence="1 2">NBRC 103154</strain>
    </source>
</reference>
<evidence type="ECO:0000313" key="1">
    <source>
        <dbReference type="EMBL" id="GEM80847.1"/>
    </source>
</evidence>
<organism evidence="1 2">
    <name type="scientific">Vibrio superstes NBRC 103154</name>
    <dbReference type="NCBI Taxonomy" id="1219062"/>
    <lineage>
        <taxon>Bacteria</taxon>
        <taxon>Pseudomonadati</taxon>
        <taxon>Pseudomonadota</taxon>
        <taxon>Gammaproteobacteria</taxon>
        <taxon>Vibrionales</taxon>
        <taxon>Vibrionaceae</taxon>
        <taxon>Vibrio</taxon>
    </lineage>
</organism>
<evidence type="ECO:0000313" key="2">
    <source>
        <dbReference type="Proteomes" id="UP000321113"/>
    </source>
</evidence>
<accession>A0A511QV29</accession>
<sequence>MQVEGGEFWGGDQGVRATTSHWLGDTRLDASYLNSESEQFVTLNVSIPITVWRGMKPDYLTVRGVSERNFGVQTRVGESQNQLNTGLGQTANNYHNLDRQYFNRARLSPNYFENNSVRLRNAYLRYLDEVVYE</sequence>